<reference evidence="1 2" key="1">
    <citation type="submission" date="2019-08" db="EMBL/GenBank/DDBJ databases">
        <title>In-depth cultivation of the pig gut microbiome towards novel bacterial diversity and tailored functional studies.</title>
        <authorList>
            <person name="Wylensek D."/>
            <person name="Hitch T.C.A."/>
            <person name="Clavel T."/>
        </authorList>
    </citation>
    <scope>NUCLEOTIDE SEQUENCE [LARGE SCALE GENOMIC DNA]</scope>
    <source>
        <strain evidence="1 2">LKV-178-WT-2A</strain>
    </source>
</reference>
<comment type="caution">
    <text evidence="1">The sequence shown here is derived from an EMBL/GenBank/DDBJ whole genome shotgun (WGS) entry which is preliminary data.</text>
</comment>
<keyword evidence="2" id="KW-1185">Reference proteome</keyword>
<dbReference type="RefSeq" id="WP_154532369.1">
    <property type="nucleotide sequence ID" value="NZ_VUNG01000001.1"/>
</dbReference>
<protein>
    <submittedName>
        <fullName evidence="1">RNA polymerase subunit sigma</fullName>
    </submittedName>
</protein>
<gene>
    <name evidence="1" type="ORF">FYJ73_00105</name>
</gene>
<name>A0A7K0KAZ9_9BACT</name>
<evidence type="ECO:0000313" key="2">
    <source>
        <dbReference type="Proteomes" id="UP000438914"/>
    </source>
</evidence>
<dbReference type="AlphaFoldDB" id="A0A7K0KAZ9"/>
<sequence>MDALSNRLAAFLRLMRSSALLITDGDRANMDVLLTMLGALDKDIVESYFGLRNQAPQSVEQLAAKHHISVEQMQHIIDTDLRRIAISPEWQMMWRKLPELVKKRAEAMHL</sequence>
<dbReference type="EMBL" id="VUNG01000001">
    <property type="protein sequence ID" value="MST83102.1"/>
    <property type="molecule type" value="Genomic_DNA"/>
</dbReference>
<organism evidence="1 2">
    <name type="scientific">Hallella mizrahii</name>
    <dbReference type="NCBI Taxonomy" id="2606637"/>
    <lineage>
        <taxon>Bacteria</taxon>
        <taxon>Pseudomonadati</taxon>
        <taxon>Bacteroidota</taxon>
        <taxon>Bacteroidia</taxon>
        <taxon>Bacteroidales</taxon>
        <taxon>Prevotellaceae</taxon>
        <taxon>Hallella</taxon>
    </lineage>
</organism>
<proteinExistence type="predicted"/>
<dbReference type="Proteomes" id="UP000438914">
    <property type="component" value="Unassembled WGS sequence"/>
</dbReference>
<accession>A0A7K0KAZ9</accession>
<evidence type="ECO:0000313" key="1">
    <source>
        <dbReference type="EMBL" id="MST83102.1"/>
    </source>
</evidence>